<dbReference type="PANTHER" id="PTHR15562:SF0">
    <property type="entry name" value="TP53-TARGET GENE 5 PROTEIN"/>
    <property type="match status" value="1"/>
</dbReference>
<organism evidence="2 3">
    <name type="scientific">Phodopus roborovskii</name>
    <name type="common">Roborovski's desert hamster</name>
    <name type="synonym">Cricetulus roborovskii</name>
    <dbReference type="NCBI Taxonomy" id="109678"/>
    <lineage>
        <taxon>Eukaryota</taxon>
        <taxon>Metazoa</taxon>
        <taxon>Chordata</taxon>
        <taxon>Craniata</taxon>
        <taxon>Vertebrata</taxon>
        <taxon>Euteleostomi</taxon>
        <taxon>Mammalia</taxon>
        <taxon>Eutheria</taxon>
        <taxon>Euarchontoglires</taxon>
        <taxon>Glires</taxon>
        <taxon>Rodentia</taxon>
        <taxon>Myomorpha</taxon>
        <taxon>Muroidea</taxon>
        <taxon>Cricetidae</taxon>
        <taxon>Cricetinae</taxon>
        <taxon>Phodopus</taxon>
    </lineage>
</organism>
<sequence>MNPSTKKRPKNRLVSKIQDEKLQDDKINQPVSKLIERNRLKMVLKNLSLLKLLKSSNSRIQELHSLARRCWNSMLRVPKILQISSGDNNVCKKAKQDNEELQEVRTTEKKPESKTAESIREPETKTSNEWKSKEGSHGPPAAVSRSKEQAKATVPKISESLGLHTSDQKRKPHVKPQAVVLKTYHHKTPMTDTNPLDVTDQFVWFEGLPTRIRPPGRRVMCRASTLRCTKRPCTRFCSVSL</sequence>
<gene>
    <name evidence="2" type="primary">Trp53tg5</name>
    <name evidence="2" type="ORF">PHOROB_LOCUS826</name>
</gene>
<evidence type="ECO:0000313" key="2">
    <source>
        <dbReference type="EMBL" id="CAH6776822.1"/>
    </source>
</evidence>
<dbReference type="PANTHER" id="PTHR15562">
    <property type="entry name" value="TP53-TARGET GENE 5 PROTEIN"/>
    <property type="match status" value="1"/>
</dbReference>
<proteinExistence type="predicted"/>
<evidence type="ECO:0000256" key="1">
    <source>
        <dbReference type="SAM" id="MobiDB-lite"/>
    </source>
</evidence>
<dbReference type="InterPro" id="IPR029290">
    <property type="entry name" value="TP53TG5"/>
</dbReference>
<protein>
    <submittedName>
        <fullName evidence="2">Trp53tg5 protein</fullName>
    </submittedName>
</protein>
<comment type="caution">
    <text evidence="2">The sequence shown here is derived from an EMBL/GenBank/DDBJ whole genome shotgun (WGS) entry which is preliminary data.</text>
</comment>
<feature type="compositionally biased region" description="Basic and acidic residues" evidence="1">
    <location>
        <begin position="94"/>
        <end position="136"/>
    </location>
</feature>
<evidence type="ECO:0000313" key="3">
    <source>
        <dbReference type="Proteomes" id="UP001152836"/>
    </source>
</evidence>
<dbReference type="Pfam" id="PF15331">
    <property type="entry name" value="TP53IP5"/>
    <property type="match status" value="1"/>
</dbReference>
<reference evidence="2" key="1">
    <citation type="submission" date="2022-06" db="EMBL/GenBank/DDBJ databases">
        <authorList>
            <person name="Andreotti S."/>
            <person name="Wyler E."/>
        </authorList>
    </citation>
    <scope>NUCLEOTIDE SEQUENCE</scope>
</reference>
<accession>A0AAU9YN94</accession>
<dbReference type="EMBL" id="CALSGD010000043">
    <property type="protein sequence ID" value="CAH6776822.1"/>
    <property type="molecule type" value="Genomic_DNA"/>
</dbReference>
<dbReference type="Proteomes" id="UP001152836">
    <property type="component" value="Unassembled WGS sequence"/>
</dbReference>
<keyword evidence="3" id="KW-1185">Reference proteome</keyword>
<feature type="region of interest" description="Disordered" evidence="1">
    <location>
        <begin position="94"/>
        <end position="175"/>
    </location>
</feature>
<name>A0AAU9YN94_PHORO</name>
<dbReference type="AlphaFoldDB" id="A0AAU9YN94"/>